<name>C7R1M5_JONDD</name>
<feature type="domain" description="Type II secretion system protein GspF" evidence="8">
    <location>
        <begin position="281"/>
        <end position="401"/>
    </location>
</feature>
<keyword evidence="5 7" id="KW-0472">Membrane</keyword>
<evidence type="ECO:0000256" key="2">
    <source>
        <dbReference type="ARBA" id="ARBA00022475"/>
    </source>
</evidence>
<keyword evidence="3 7" id="KW-0812">Transmembrane</keyword>
<dbReference type="EMBL" id="CP001706">
    <property type="protein sequence ID" value="ACV09860.1"/>
    <property type="molecule type" value="Genomic_DNA"/>
</dbReference>
<dbReference type="PANTHER" id="PTHR35007">
    <property type="entry name" value="INTEGRAL MEMBRANE PROTEIN-RELATED"/>
    <property type="match status" value="1"/>
</dbReference>
<proteinExistence type="predicted"/>
<feature type="transmembrane region" description="Helical" evidence="7">
    <location>
        <begin position="185"/>
        <end position="203"/>
    </location>
</feature>
<feature type="region of interest" description="Disordered" evidence="6">
    <location>
        <begin position="244"/>
        <end position="271"/>
    </location>
</feature>
<dbReference type="HOGENOM" id="CLU_053089_0_0_11"/>
<dbReference type="GO" id="GO:0005886">
    <property type="term" value="C:plasma membrane"/>
    <property type="evidence" value="ECO:0007669"/>
    <property type="project" value="UniProtKB-SubCell"/>
</dbReference>
<evidence type="ECO:0000256" key="4">
    <source>
        <dbReference type="ARBA" id="ARBA00022989"/>
    </source>
</evidence>
<sequence>MVVILLLGGVIGVAAWWGNRHGVHRRVRVVAVGAVHAGTSRPHPLLVRVFPTWLGPRGNAPRVPLLPRVVSHLRSGQLPRTVWDSHGVLTVAGIPVVQALAHRLAEDDTAQRTVRVPPRDRCHSFQPADASAEQAARAVVAACRLSSVTGLSLATVLDTTAAALRRATDARSARTTATAGAEATARLLLFLPLFGLLMGYALGAQPLTWLTRTPLGWGSLIAAIVFLLAGRAWVARLLASATTTERAPTSRGPTSRGSRTRARAVANPPPSPPPIDVTITLDLLTTVMSAGHSIDSALDTVATHVPDLEVAQLGVVARLLLLGASWQRAWANAPARYAFLGEALADGWQRGSSVIPTLIATRDAWIAQEQADAHQRAQRLSSMIVVPVGVCYLPAFVLVGVVPTAVSLGVATFFGG</sequence>
<keyword evidence="4 7" id="KW-1133">Transmembrane helix</keyword>
<dbReference type="Proteomes" id="UP000000628">
    <property type="component" value="Chromosome"/>
</dbReference>
<evidence type="ECO:0000256" key="1">
    <source>
        <dbReference type="ARBA" id="ARBA00004651"/>
    </source>
</evidence>
<evidence type="ECO:0000313" key="9">
    <source>
        <dbReference type="EMBL" id="ACV09860.1"/>
    </source>
</evidence>
<comment type="subcellular location">
    <subcellularLocation>
        <location evidence="1">Cell membrane</location>
        <topology evidence="1">Multi-pass membrane protein</topology>
    </subcellularLocation>
</comment>
<gene>
    <name evidence="9" type="ordered locus">Jden_2223</name>
</gene>
<evidence type="ECO:0000256" key="3">
    <source>
        <dbReference type="ARBA" id="ARBA00022692"/>
    </source>
</evidence>
<keyword evidence="2" id="KW-1003">Cell membrane</keyword>
<feature type="transmembrane region" description="Helical" evidence="7">
    <location>
        <begin position="215"/>
        <end position="234"/>
    </location>
</feature>
<dbReference type="PANTHER" id="PTHR35007:SF4">
    <property type="entry name" value="CONSERVED TRANSMEMBRANE PROTEIN-RELATED"/>
    <property type="match status" value="1"/>
</dbReference>
<dbReference type="Pfam" id="PF00482">
    <property type="entry name" value="T2SSF"/>
    <property type="match status" value="1"/>
</dbReference>
<dbReference type="eggNOG" id="COG4965">
    <property type="taxonomic scope" value="Bacteria"/>
</dbReference>
<keyword evidence="10" id="KW-1185">Reference proteome</keyword>
<dbReference type="STRING" id="471856.Jden_2223"/>
<dbReference type="OrthoDB" id="3267562at2"/>
<dbReference type="AlphaFoldDB" id="C7R1M5"/>
<evidence type="ECO:0000259" key="8">
    <source>
        <dbReference type="Pfam" id="PF00482"/>
    </source>
</evidence>
<organism evidence="9 10">
    <name type="scientific">Jonesia denitrificans (strain ATCC 14870 / DSM 20603 / BCRC 15368 / CIP 55.134 / JCM 11481 / NBRC 15587 / NCTC 10816 / Prevot 55134)</name>
    <name type="common">Listeria denitrificans</name>
    <dbReference type="NCBI Taxonomy" id="471856"/>
    <lineage>
        <taxon>Bacteria</taxon>
        <taxon>Bacillati</taxon>
        <taxon>Actinomycetota</taxon>
        <taxon>Actinomycetes</taxon>
        <taxon>Micrococcales</taxon>
        <taxon>Jonesiaceae</taxon>
        <taxon>Jonesia</taxon>
    </lineage>
</organism>
<evidence type="ECO:0000256" key="6">
    <source>
        <dbReference type="SAM" id="MobiDB-lite"/>
    </source>
</evidence>
<feature type="transmembrane region" description="Helical" evidence="7">
    <location>
        <begin position="384"/>
        <end position="414"/>
    </location>
</feature>
<dbReference type="InterPro" id="IPR018076">
    <property type="entry name" value="T2SS_GspF_dom"/>
</dbReference>
<evidence type="ECO:0000256" key="5">
    <source>
        <dbReference type="ARBA" id="ARBA00023136"/>
    </source>
</evidence>
<dbReference type="KEGG" id="jde:Jden_2223"/>
<evidence type="ECO:0000256" key="7">
    <source>
        <dbReference type="SAM" id="Phobius"/>
    </source>
</evidence>
<evidence type="ECO:0000313" key="10">
    <source>
        <dbReference type="Proteomes" id="UP000000628"/>
    </source>
</evidence>
<protein>
    <submittedName>
        <fullName evidence="9">Type II secretion system protein</fullName>
    </submittedName>
</protein>
<accession>C7R1M5</accession>
<dbReference type="RefSeq" id="WP_015772488.1">
    <property type="nucleotide sequence ID" value="NC_013174.1"/>
</dbReference>
<reference evidence="9 10" key="1">
    <citation type="journal article" date="2009" name="Stand. Genomic Sci.">
        <title>Complete genome sequence of Jonesia denitrificans type strain (Prevot 55134).</title>
        <authorList>
            <person name="Pukall R."/>
            <person name="Gehrich-Schroter G."/>
            <person name="Lapidus A."/>
            <person name="Nolan M."/>
            <person name="Glavina Del Rio T."/>
            <person name="Lucas S."/>
            <person name="Chen F."/>
            <person name="Tice H."/>
            <person name="Pitluck S."/>
            <person name="Cheng J.F."/>
            <person name="Copeland A."/>
            <person name="Saunders E."/>
            <person name="Brettin T."/>
            <person name="Detter J.C."/>
            <person name="Bruce D."/>
            <person name="Goodwin L."/>
            <person name="Pati A."/>
            <person name="Ivanova N."/>
            <person name="Mavromatis K."/>
            <person name="Ovchinnikova G."/>
            <person name="Chen A."/>
            <person name="Palaniappan K."/>
            <person name="Land M."/>
            <person name="Hauser L."/>
            <person name="Chang Y.J."/>
            <person name="Jeffries C.D."/>
            <person name="Chain P."/>
            <person name="Goker M."/>
            <person name="Bristow J."/>
            <person name="Eisen J.A."/>
            <person name="Markowitz V."/>
            <person name="Hugenholtz P."/>
            <person name="Kyrpides N.C."/>
            <person name="Klenk H.P."/>
            <person name="Han C."/>
        </authorList>
    </citation>
    <scope>NUCLEOTIDE SEQUENCE [LARGE SCALE GENOMIC DNA]</scope>
    <source>
        <strain evidence="10">ATCC 14870 / DSM 20603 / BCRC 15368 / CIP 55.134 / JCM 11481 / NBRC 15587 / NCTC 10816 / Prevot 55134</strain>
    </source>
</reference>